<evidence type="ECO:0000313" key="1">
    <source>
        <dbReference type="EMBL" id="KAF7283022.1"/>
    </source>
</evidence>
<sequence>MFYIDSDDDEFCYLYDTTPKSTPKKKRSFQSTAQDYRKQLFDDIRLNQNNIIFNLQGLNFMKFTHLKIKFSFQPNLIYEGISKKYIFYTSMKYLKKYGKWILSREPMPAKPLYRKVTHSVFIRDDIEDLSQVICRIYQELKKWSENDIKTRHLKFQNYKAGLISYVELDSTDEELFFSESEIQTLHKKRVSVLRRMLPPKVI</sequence>
<organism evidence="1 2">
    <name type="scientific">Rhynchophorus ferrugineus</name>
    <name type="common">Red palm weevil</name>
    <name type="synonym">Curculio ferrugineus</name>
    <dbReference type="NCBI Taxonomy" id="354439"/>
    <lineage>
        <taxon>Eukaryota</taxon>
        <taxon>Metazoa</taxon>
        <taxon>Ecdysozoa</taxon>
        <taxon>Arthropoda</taxon>
        <taxon>Hexapoda</taxon>
        <taxon>Insecta</taxon>
        <taxon>Pterygota</taxon>
        <taxon>Neoptera</taxon>
        <taxon>Endopterygota</taxon>
        <taxon>Coleoptera</taxon>
        <taxon>Polyphaga</taxon>
        <taxon>Cucujiformia</taxon>
        <taxon>Curculionidae</taxon>
        <taxon>Dryophthorinae</taxon>
        <taxon>Rhynchophorus</taxon>
    </lineage>
</organism>
<name>A0A834IL96_RHYFE</name>
<accession>A0A834IL96</accession>
<gene>
    <name evidence="1" type="ORF">GWI33_001579</name>
</gene>
<proteinExistence type="predicted"/>
<reference evidence="1" key="1">
    <citation type="submission" date="2020-08" db="EMBL/GenBank/DDBJ databases">
        <title>Genome sequencing and assembly of the red palm weevil Rhynchophorus ferrugineus.</title>
        <authorList>
            <person name="Dias G.B."/>
            <person name="Bergman C.M."/>
            <person name="Manee M."/>
        </authorList>
    </citation>
    <scope>NUCLEOTIDE SEQUENCE</scope>
    <source>
        <strain evidence="1">AA-2017</strain>
        <tissue evidence="1">Whole larva</tissue>
    </source>
</reference>
<comment type="caution">
    <text evidence="1">The sequence shown here is derived from an EMBL/GenBank/DDBJ whole genome shotgun (WGS) entry which is preliminary data.</text>
</comment>
<keyword evidence="2" id="KW-1185">Reference proteome</keyword>
<dbReference type="EMBL" id="JAACXV010000145">
    <property type="protein sequence ID" value="KAF7283022.1"/>
    <property type="molecule type" value="Genomic_DNA"/>
</dbReference>
<protein>
    <submittedName>
        <fullName evidence="1">Uncharacterized protein</fullName>
    </submittedName>
</protein>
<dbReference type="AlphaFoldDB" id="A0A834IL96"/>
<dbReference type="OrthoDB" id="6760573at2759"/>
<dbReference type="Proteomes" id="UP000625711">
    <property type="component" value="Unassembled WGS sequence"/>
</dbReference>
<evidence type="ECO:0000313" key="2">
    <source>
        <dbReference type="Proteomes" id="UP000625711"/>
    </source>
</evidence>